<evidence type="ECO:0000313" key="2">
    <source>
        <dbReference type="Proteomes" id="UP000798662"/>
    </source>
</evidence>
<comment type="caution">
    <text evidence="1">The sequence shown here is derived from an EMBL/GenBank/DDBJ whole genome shotgun (WGS) entry which is preliminary data.</text>
</comment>
<accession>A0ACC3BVV1</accession>
<reference evidence="1" key="1">
    <citation type="submission" date="2019-11" db="EMBL/GenBank/DDBJ databases">
        <title>Nori genome reveals adaptations in red seaweeds to the harsh intertidal environment.</title>
        <authorList>
            <person name="Wang D."/>
            <person name="Mao Y."/>
        </authorList>
    </citation>
    <scope>NUCLEOTIDE SEQUENCE</scope>
    <source>
        <tissue evidence="1">Gametophyte</tissue>
    </source>
</reference>
<dbReference type="Proteomes" id="UP000798662">
    <property type="component" value="Chromosome 1"/>
</dbReference>
<organism evidence="1 2">
    <name type="scientific">Pyropia yezoensis</name>
    <name type="common">Susabi-nori</name>
    <name type="synonym">Porphyra yezoensis</name>
    <dbReference type="NCBI Taxonomy" id="2788"/>
    <lineage>
        <taxon>Eukaryota</taxon>
        <taxon>Rhodophyta</taxon>
        <taxon>Bangiophyceae</taxon>
        <taxon>Bangiales</taxon>
        <taxon>Bangiaceae</taxon>
        <taxon>Pyropia</taxon>
    </lineage>
</organism>
<evidence type="ECO:0000313" key="1">
    <source>
        <dbReference type="EMBL" id="KAK1861860.1"/>
    </source>
</evidence>
<keyword evidence="2" id="KW-1185">Reference proteome</keyword>
<proteinExistence type="predicted"/>
<dbReference type="EMBL" id="CM020618">
    <property type="protein sequence ID" value="KAK1861860.1"/>
    <property type="molecule type" value="Genomic_DNA"/>
</dbReference>
<gene>
    <name evidence="1" type="ORF">I4F81_004439</name>
</gene>
<protein>
    <submittedName>
        <fullName evidence="1">Uncharacterized protein</fullName>
    </submittedName>
</protein>
<sequence>MNVLCAIAAESVEARDGVANKTSSRPSCSTMAFATAVGVGAPVRSSLVPTRHHELTRSRPLGGRVAPTAAAAVRMDAGATSSGAPATPKPVGIGIIGCGRIGQVHAKAISSTLGAKLVAVADPFEKFGRSVAAEFSTTWVADWKELVANPDVDGVVIGSPTPFHAEQIIACAEAGKAIFCEKPISNDLATIDSCLEVVERTGVKLLVGFQRRFDSNFQKVKSVVASGAIGDVRTFTITSRDPSPPPADYLAKSGGIFLDMASHDFDMARFVCGAEIESVYVTGAAIESAAQEAGDLDTVVTVLKMSNGAFGTIENSRRCGFGYDQRIEVFGGKGSVVGGNKSADTVTVSTEAGIGAGLPYDFFMDRYAAAYTGIMGAFVTMVAQDGEVPVGGADGRAPIVAAKAAQLSVKEGRLVRLDEVDLVKAAAGVA</sequence>
<name>A0ACC3BVV1_PYRYE</name>